<reference evidence="7" key="1">
    <citation type="journal article" date="2014" name="Int. J. Syst. Evol. Microbiol.">
        <title>Complete genome sequence of Corynebacterium casei LMG S-19264T (=DSM 44701T), isolated from a smear-ripened cheese.</title>
        <authorList>
            <consortium name="US DOE Joint Genome Institute (JGI-PGF)"/>
            <person name="Walter F."/>
            <person name="Albersmeier A."/>
            <person name="Kalinowski J."/>
            <person name="Ruckert C."/>
        </authorList>
    </citation>
    <scope>NUCLEOTIDE SEQUENCE</scope>
    <source>
        <strain evidence="7">VKM Ac-1401</strain>
    </source>
</reference>
<dbReference type="SUPFAM" id="SSF46689">
    <property type="entry name" value="Homeodomain-like"/>
    <property type="match status" value="1"/>
</dbReference>
<keyword evidence="3 5" id="KW-0238">DNA-binding</keyword>
<gene>
    <name evidence="7" type="primary">pksA</name>
    <name evidence="7" type="ORF">GCM10017584_06860</name>
</gene>
<evidence type="ECO:0000256" key="1">
    <source>
        <dbReference type="ARBA" id="ARBA00022491"/>
    </source>
</evidence>
<keyword evidence="1" id="KW-0678">Repressor</keyword>
<dbReference type="SUPFAM" id="SSF48498">
    <property type="entry name" value="Tetracyclin repressor-like, C-terminal domain"/>
    <property type="match status" value="1"/>
</dbReference>
<dbReference type="PROSITE" id="PS50977">
    <property type="entry name" value="HTH_TETR_2"/>
    <property type="match status" value="1"/>
</dbReference>
<keyword evidence="4" id="KW-0804">Transcription</keyword>
<feature type="domain" description="HTH tetR-type" evidence="6">
    <location>
        <begin position="8"/>
        <end position="68"/>
    </location>
</feature>
<keyword evidence="8" id="KW-1185">Reference proteome</keyword>
<dbReference type="InterPro" id="IPR009057">
    <property type="entry name" value="Homeodomain-like_sf"/>
</dbReference>
<dbReference type="GO" id="GO:0003677">
    <property type="term" value="F:DNA binding"/>
    <property type="evidence" value="ECO:0007669"/>
    <property type="project" value="UniProtKB-UniRule"/>
</dbReference>
<dbReference type="EMBL" id="BSEN01000002">
    <property type="protein sequence ID" value="GLJ75113.1"/>
    <property type="molecule type" value="Genomic_DNA"/>
</dbReference>
<dbReference type="Pfam" id="PF13977">
    <property type="entry name" value="TetR_C_6"/>
    <property type="match status" value="1"/>
</dbReference>
<name>A0A9W6H8A2_9MICO</name>
<dbReference type="InterPro" id="IPR001647">
    <property type="entry name" value="HTH_TetR"/>
</dbReference>
<dbReference type="Gene3D" id="1.10.357.10">
    <property type="entry name" value="Tetracycline Repressor, domain 2"/>
    <property type="match status" value="1"/>
</dbReference>
<evidence type="ECO:0000256" key="4">
    <source>
        <dbReference type="ARBA" id="ARBA00023163"/>
    </source>
</evidence>
<proteinExistence type="predicted"/>
<evidence type="ECO:0000313" key="7">
    <source>
        <dbReference type="EMBL" id="GLJ75113.1"/>
    </source>
</evidence>
<dbReference type="AlphaFoldDB" id="A0A9W6H8A2"/>
<accession>A0A9W6H8A2</accession>
<evidence type="ECO:0000256" key="2">
    <source>
        <dbReference type="ARBA" id="ARBA00023015"/>
    </source>
</evidence>
<feature type="DNA-binding region" description="H-T-H motif" evidence="5">
    <location>
        <begin position="31"/>
        <end position="50"/>
    </location>
</feature>
<evidence type="ECO:0000256" key="5">
    <source>
        <dbReference type="PROSITE-ProRule" id="PRU00335"/>
    </source>
</evidence>
<dbReference type="Proteomes" id="UP001142372">
    <property type="component" value="Unassembled WGS sequence"/>
</dbReference>
<evidence type="ECO:0000256" key="3">
    <source>
        <dbReference type="ARBA" id="ARBA00023125"/>
    </source>
</evidence>
<dbReference type="InterPro" id="IPR039538">
    <property type="entry name" value="BetI_C"/>
</dbReference>
<sequence>MRTSETPDARRRHIGEAVWRIIRRDGISAVSTRAVAAEADMALGSLRHYFPRQSDVLAFAMQLVVDRTARRIEHLTATARDGAPDAQLVLEQYLPLDDERREEMEVWLAFVGATLADEELEPAKRAWDDGMLAVVRQVVASVSRPGTSSAALDLAADRLRALIDGLAAHLVGRHPALDGGRARAIVADELARLGASR</sequence>
<dbReference type="InterPro" id="IPR036271">
    <property type="entry name" value="Tet_transcr_reg_TetR-rel_C_sf"/>
</dbReference>
<reference evidence="7" key="2">
    <citation type="submission" date="2023-01" db="EMBL/GenBank/DDBJ databases">
        <authorList>
            <person name="Sun Q."/>
            <person name="Evtushenko L."/>
        </authorList>
    </citation>
    <scope>NUCLEOTIDE SEQUENCE</scope>
    <source>
        <strain evidence="7">VKM Ac-1401</strain>
    </source>
</reference>
<evidence type="ECO:0000259" key="6">
    <source>
        <dbReference type="PROSITE" id="PS50977"/>
    </source>
</evidence>
<dbReference type="RefSeq" id="WP_271175803.1">
    <property type="nucleotide sequence ID" value="NZ_BAAAJO010000001.1"/>
</dbReference>
<comment type="caution">
    <text evidence="7">The sequence shown here is derived from an EMBL/GenBank/DDBJ whole genome shotgun (WGS) entry which is preliminary data.</text>
</comment>
<keyword evidence="2" id="KW-0805">Transcription regulation</keyword>
<evidence type="ECO:0000313" key="8">
    <source>
        <dbReference type="Proteomes" id="UP001142372"/>
    </source>
</evidence>
<organism evidence="7 8">
    <name type="scientific">Leifsonia poae</name>
    <dbReference type="NCBI Taxonomy" id="110933"/>
    <lineage>
        <taxon>Bacteria</taxon>
        <taxon>Bacillati</taxon>
        <taxon>Actinomycetota</taxon>
        <taxon>Actinomycetes</taxon>
        <taxon>Micrococcales</taxon>
        <taxon>Microbacteriaceae</taxon>
        <taxon>Leifsonia</taxon>
    </lineage>
</organism>
<protein>
    <submittedName>
        <fullName evidence="7">HTH-type transcriptional regulator PksA</fullName>
    </submittedName>
</protein>